<evidence type="ECO:0000256" key="1">
    <source>
        <dbReference type="PROSITE-ProRule" id="PRU00339"/>
    </source>
</evidence>
<dbReference type="InterPro" id="IPR019734">
    <property type="entry name" value="TPR_rpt"/>
</dbReference>
<organism evidence="2 3">
    <name type="scientific">Youngiibacter multivorans</name>
    <dbReference type="NCBI Taxonomy" id="937251"/>
    <lineage>
        <taxon>Bacteria</taxon>
        <taxon>Bacillati</taxon>
        <taxon>Bacillota</taxon>
        <taxon>Clostridia</taxon>
        <taxon>Eubacteriales</taxon>
        <taxon>Clostridiaceae</taxon>
        <taxon>Youngiibacter</taxon>
    </lineage>
</organism>
<accession>A0ABS4G2J5</accession>
<dbReference type="Proteomes" id="UP001519271">
    <property type="component" value="Unassembled WGS sequence"/>
</dbReference>
<proteinExistence type="predicted"/>
<dbReference type="PROSITE" id="PS50005">
    <property type="entry name" value="TPR"/>
    <property type="match status" value="1"/>
</dbReference>
<comment type="caution">
    <text evidence="2">The sequence shown here is derived from an EMBL/GenBank/DDBJ whole genome shotgun (WGS) entry which is preliminary data.</text>
</comment>
<keyword evidence="3" id="KW-1185">Reference proteome</keyword>
<dbReference type="Gene3D" id="1.25.40.10">
    <property type="entry name" value="Tetratricopeptide repeat domain"/>
    <property type="match status" value="1"/>
</dbReference>
<protein>
    <submittedName>
        <fullName evidence="2">Tetratricopeptide (TPR) repeat protein</fullName>
    </submittedName>
</protein>
<evidence type="ECO:0000313" key="3">
    <source>
        <dbReference type="Proteomes" id="UP001519271"/>
    </source>
</evidence>
<keyword evidence="1" id="KW-0802">TPR repeat</keyword>
<gene>
    <name evidence="2" type="ORF">J2Z34_001244</name>
</gene>
<sequence>MDFRQGLKEKLSKLIFLELKKDFAAKAFKADGLMDIEGEVYVPLSPDYIAKNLERDMIKNLPVGEFVKGMYYCLGADRGFRYSEAYRLMLENIGMESLVKGLVARLIKDGRKDEAIVYLLGLYEVHGEKDVTLNTLALLEELSIEDRSYLDGFLALAEEVSLKGLLEAKLFFGSALRMKGDFPKALVVLRDYITSGGEETEELSSELERIGRKALLEESEAVLYDEPARFLEMILPILTSEADNPKILLQVAIAYRNLKNHDKAIYYLNEALALDDGYADVINELGINYAAMGDFETAVSYFRPLFDRTMTIEVLTNLIMCYVNLGDMESAMKHIAIGEKISPDDDVLVDIKKFLKR</sequence>
<dbReference type="RefSeq" id="WP_209458988.1">
    <property type="nucleotide sequence ID" value="NZ_JAGGKC010000008.1"/>
</dbReference>
<dbReference type="InterPro" id="IPR011990">
    <property type="entry name" value="TPR-like_helical_dom_sf"/>
</dbReference>
<evidence type="ECO:0000313" key="2">
    <source>
        <dbReference type="EMBL" id="MBP1918764.1"/>
    </source>
</evidence>
<feature type="repeat" description="TPR" evidence="1">
    <location>
        <begin position="245"/>
        <end position="278"/>
    </location>
</feature>
<reference evidence="2 3" key="1">
    <citation type="submission" date="2021-03" db="EMBL/GenBank/DDBJ databases">
        <title>Genomic Encyclopedia of Type Strains, Phase IV (KMG-IV): sequencing the most valuable type-strain genomes for metagenomic binning, comparative biology and taxonomic classification.</title>
        <authorList>
            <person name="Goeker M."/>
        </authorList>
    </citation>
    <scope>NUCLEOTIDE SEQUENCE [LARGE SCALE GENOMIC DNA]</scope>
    <source>
        <strain evidence="2 3">DSM 6139</strain>
    </source>
</reference>
<dbReference type="SUPFAM" id="SSF48452">
    <property type="entry name" value="TPR-like"/>
    <property type="match status" value="1"/>
</dbReference>
<dbReference type="SMART" id="SM00028">
    <property type="entry name" value="TPR"/>
    <property type="match status" value="2"/>
</dbReference>
<dbReference type="Pfam" id="PF13181">
    <property type="entry name" value="TPR_8"/>
    <property type="match status" value="1"/>
</dbReference>
<name>A0ABS4G2J5_9CLOT</name>
<dbReference type="EMBL" id="JAGGKC010000008">
    <property type="protein sequence ID" value="MBP1918764.1"/>
    <property type="molecule type" value="Genomic_DNA"/>
</dbReference>